<reference evidence="2" key="1">
    <citation type="journal article" date="2014" name="Front. Microbiol.">
        <title>High frequency of phylogenetically diverse reductive dehalogenase-homologous genes in deep subseafloor sedimentary metagenomes.</title>
        <authorList>
            <person name="Kawai M."/>
            <person name="Futagami T."/>
            <person name="Toyoda A."/>
            <person name="Takaki Y."/>
            <person name="Nishi S."/>
            <person name="Hori S."/>
            <person name="Arai W."/>
            <person name="Tsubouchi T."/>
            <person name="Morono Y."/>
            <person name="Uchiyama I."/>
            <person name="Ito T."/>
            <person name="Fujiyama A."/>
            <person name="Inagaki F."/>
            <person name="Takami H."/>
        </authorList>
    </citation>
    <scope>NUCLEOTIDE SEQUENCE</scope>
    <source>
        <strain evidence="2">Expedition CK06-06</strain>
    </source>
</reference>
<evidence type="ECO:0000313" key="2">
    <source>
        <dbReference type="EMBL" id="GAH53086.1"/>
    </source>
</evidence>
<dbReference type="Gene3D" id="3.30.70.120">
    <property type="match status" value="1"/>
</dbReference>
<dbReference type="InterPro" id="IPR003793">
    <property type="entry name" value="UPF0166"/>
</dbReference>
<accession>X1G5A6</accession>
<sequence length="64" mass="7117">MSDGYLKLTSYFAERERAGSRFLAESMLDLFVERGVAGSVMLRGIAGFGHRGFIRTDEKLALSE</sequence>
<dbReference type="AlphaFoldDB" id="X1G5A6"/>
<name>X1G5A6_9ZZZZ</name>
<organism evidence="2">
    <name type="scientific">marine sediment metagenome</name>
    <dbReference type="NCBI Taxonomy" id="412755"/>
    <lineage>
        <taxon>unclassified sequences</taxon>
        <taxon>metagenomes</taxon>
        <taxon>ecological metagenomes</taxon>
    </lineage>
</organism>
<evidence type="ECO:0000256" key="1">
    <source>
        <dbReference type="ARBA" id="ARBA00010554"/>
    </source>
</evidence>
<dbReference type="SUPFAM" id="SSF54913">
    <property type="entry name" value="GlnB-like"/>
    <property type="match status" value="1"/>
</dbReference>
<feature type="non-terminal residue" evidence="2">
    <location>
        <position position="64"/>
    </location>
</feature>
<protein>
    <submittedName>
        <fullName evidence="2">Uncharacterized protein</fullName>
    </submittedName>
</protein>
<dbReference type="EMBL" id="BARU01015560">
    <property type="protein sequence ID" value="GAH53086.1"/>
    <property type="molecule type" value="Genomic_DNA"/>
</dbReference>
<dbReference type="InterPro" id="IPR011322">
    <property type="entry name" value="N-reg_PII-like_a/b"/>
</dbReference>
<proteinExistence type="inferred from homology"/>
<dbReference type="Pfam" id="PF02641">
    <property type="entry name" value="DUF190"/>
    <property type="match status" value="1"/>
</dbReference>
<comment type="similarity">
    <text evidence="1">Belongs to the UPF0166 family.</text>
</comment>
<comment type="caution">
    <text evidence="2">The sequence shown here is derived from an EMBL/GenBank/DDBJ whole genome shotgun (WGS) entry which is preliminary data.</text>
</comment>
<dbReference type="InterPro" id="IPR015867">
    <property type="entry name" value="N-reg_PII/ATP_PRibTrfase_C"/>
</dbReference>
<gene>
    <name evidence="2" type="ORF">S03H2_26658</name>
</gene>